<reference evidence="6 7" key="1">
    <citation type="submission" date="2017-05" db="EMBL/GenBank/DDBJ databases">
        <title>Acinetobacter populi ANC 5415 (= PBJ7), whole genome shotgun sequencing project.</title>
        <authorList>
            <person name="Nemec A."/>
            <person name="Radolfova-Krizova L."/>
        </authorList>
    </citation>
    <scope>NUCLEOTIDE SEQUENCE [LARGE SCALE GENOMIC DNA]</scope>
    <source>
        <strain evidence="6 7">PBJ7</strain>
    </source>
</reference>
<evidence type="ECO:0000313" key="6">
    <source>
        <dbReference type="EMBL" id="OUY06846.1"/>
    </source>
</evidence>
<organism evidence="6 7">
    <name type="scientific">Acinetobacter populi</name>
    <dbReference type="NCBI Taxonomy" id="1582270"/>
    <lineage>
        <taxon>Bacteria</taxon>
        <taxon>Pseudomonadati</taxon>
        <taxon>Pseudomonadota</taxon>
        <taxon>Gammaproteobacteria</taxon>
        <taxon>Moraxellales</taxon>
        <taxon>Moraxellaceae</taxon>
        <taxon>Acinetobacter</taxon>
    </lineage>
</organism>
<evidence type="ECO:0000256" key="2">
    <source>
        <dbReference type="ARBA" id="ARBA00023125"/>
    </source>
</evidence>
<keyword evidence="7" id="KW-1185">Reference proteome</keyword>
<dbReference type="PANTHER" id="PTHR30204">
    <property type="entry name" value="REDOX-CYCLING DRUG-SENSING TRANSCRIPTIONAL ACTIVATOR SOXR"/>
    <property type="match status" value="1"/>
</dbReference>
<accession>A0A1Z9YXA1</accession>
<evidence type="ECO:0000256" key="3">
    <source>
        <dbReference type="ARBA" id="ARBA00023163"/>
    </source>
</evidence>
<dbReference type="RefSeq" id="WP_087620451.1">
    <property type="nucleotide sequence ID" value="NZ_JAKVJF010000010.1"/>
</dbReference>
<evidence type="ECO:0000256" key="1">
    <source>
        <dbReference type="ARBA" id="ARBA00023015"/>
    </source>
</evidence>
<proteinExistence type="predicted"/>
<dbReference type="InterPro" id="IPR000551">
    <property type="entry name" value="MerR-type_HTH_dom"/>
</dbReference>
<keyword evidence="3" id="KW-0804">Transcription</keyword>
<keyword evidence="4" id="KW-0175">Coiled coil</keyword>
<name>A0A1Z9YXA1_9GAMM</name>
<dbReference type="PROSITE" id="PS50937">
    <property type="entry name" value="HTH_MERR_2"/>
    <property type="match status" value="1"/>
</dbReference>
<dbReference type="AlphaFoldDB" id="A0A1Z9YXA1"/>
<sequence length="137" mass="15814">MNISELSKQSGLSTATIRYYEQIKLLPKAKRKANGYREYSENDLKQLYLIQQAQQVGFSLTEIKAFLPSNVTTWDHDILIGLLETKIKDIEDLEQKLATSKNNLRNMINAINNKPDEITCEENAQRLLNLYYSNDKS</sequence>
<keyword evidence="2" id="KW-0238">DNA-binding</keyword>
<protein>
    <submittedName>
        <fullName evidence="6">MerR family transcriptional regulator</fullName>
    </submittedName>
</protein>
<dbReference type="GO" id="GO:0003700">
    <property type="term" value="F:DNA-binding transcription factor activity"/>
    <property type="evidence" value="ECO:0007669"/>
    <property type="project" value="InterPro"/>
</dbReference>
<dbReference type="SMART" id="SM00422">
    <property type="entry name" value="HTH_MERR"/>
    <property type="match status" value="1"/>
</dbReference>
<dbReference type="InterPro" id="IPR009061">
    <property type="entry name" value="DNA-bd_dom_put_sf"/>
</dbReference>
<dbReference type="Proteomes" id="UP000196536">
    <property type="component" value="Unassembled WGS sequence"/>
</dbReference>
<dbReference type="PANTHER" id="PTHR30204:SF94">
    <property type="entry name" value="HEAVY METAL-DEPENDENT TRANSCRIPTIONAL REGULATOR HI_0293-RELATED"/>
    <property type="match status" value="1"/>
</dbReference>
<dbReference type="Pfam" id="PF13411">
    <property type="entry name" value="MerR_1"/>
    <property type="match status" value="1"/>
</dbReference>
<keyword evidence="1" id="KW-0805">Transcription regulation</keyword>
<dbReference type="GO" id="GO:0003677">
    <property type="term" value="F:DNA binding"/>
    <property type="evidence" value="ECO:0007669"/>
    <property type="project" value="UniProtKB-KW"/>
</dbReference>
<feature type="coiled-coil region" evidence="4">
    <location>
        <begin position="83"/>
        <end position="110"/>
    </location>
</feature>
<dbReference type="SUPFAM" id="SSF46955">
    <property type="entry name" value="Putative DNA-binding domain"/>
    <property type="match status" value="1"/>
</dbReference>
<dbReference type="Gene3D" id="1.10.1660.10">
    <property type="match status" value="1"/>
</dbReference>
<dbReference type="OrthoDB" id="9808480at2"/>
<feature type="domain" description="HTH merR-type" evidence="5">
    <location>
        <begin position="1"/>
        <end position="69"/>
    </location>
</feature>
<evidence type="ECO:0000256" key="4">
    <source>
        <dbReference type="SAM" id="Coils"/>
    </source>
</evidence>
<gene>
    <name evidence="6" type="ORF">CAP51_09095</name>
</gene>
<dbReference type="InterPro" id="IPR047057">
    <property type="entry name" value="MerR_fam"/>
</dbReference>
<dbReference type="PRINTS" id="PR00040">
    <property type="entry name" value="HTHMERR"/>
</dbReference>
<evidence type="ECO:0000259" key="5">
    <source>
        <dbReference type="PROSITE" id="PS50937"/>
    </source>
</evidence>
<comment type="caution">
    <text evidence="6">The sequence shown here is derived from an EMBL/GenBank/DDBJ whole genome shotgun (WGS) entry which is preliminary data.</text>
</comment>
<dbReference type="EMBL" id="NEXX01000003">
    <property type="protein sequence ID" value="OUY06846.1"/>
    <property type="molecule type" value="Genomic_DNA"/>
</dbReference>
<evidence type="ECO:0000313" key="7">
    <source>
        <dbReference type="Proteomes" id="UP000196536"/>
    </source>
</evidence>